<evidence type="ECO:0000259" key="6">
    <source>
        <dbReference type="PROSITE" id="PS50966"/>
    </source>
</evidence>
<feature type="domain" description="SWIM-type" evidence="6">
    <location>
        <begin position="382"/>
        <end position="414"/>
    </location>
</feature>
<keyword evidence="3" id="KW-0862">Zinc</keyword>
<evidence type="ECO:0000256" key="2">
    <source>
        <dbReference type="ARBA" id="ARBA00022771"/>
    </source>
</evidence>
<protein>
    <recommendedName>
        <fullName evidence="6">SWIM-type domain-containing protein</fullName>
    </recommendedName>
</protein>
<keyword evidence="2 4" id="KW-0863">Zinc-finger</keyword>
<feature type="region of interest" description="Disordered" evidence="5">
    <location>
        <begin position="513"/>
        <end position="580"/>
    </location>
</feature>
<evidence type="ECO:0000313" key="8">
    <source>
        <dbReference type="Proteomes" id="UP000235145"/>
    </source>
</evidence>
<dbReference type="Proteomes" id="UP000235145">
    <property type="component" value="Unassembled WGS sequence"/>
</dbReference>
<sequence length="913" mass="102185">MASWMFNERSIQIKTLEATHVCGRKFKLGSMVTLEWISRHYITEIANKPKVKLKEMINDIRKRFRCVVSIGQCRRAKKWVKELIKGNLTEHYARIWDYAQELLRSNPGSTCKVCVTINPDGINYFHRFYIGFKAICEGWKRGCRRVIGLDGCFLKGAVKGELLTAIGRDANNQVYPIAWAIVDVENKANWTWFLELLRDDLDLDSGRGLVVISDQRKGLLEFVKDILPHVEHKNYARHIYANFTKAFTGVEYKKLFWAASMSCTEGGFKRHIESIKKLSPSAYEYLMSKQPETCCRAYFGTGYACEAVENGISECFNSIILDARKKPLITMLEEIRIYIMDRFAYMNVESEKWNSNILDCRFWGIIHSQGHVFEARRGCDSYRVDLDNMTCSCRLWDLAGIPCVHANATINFIHQTPDAYINAYFSKEKFKQSYSTNIEPVNGNNLWAQTEYIKSLPPMSRRMPGRPTTKRKRHASEKGSKFSTKKVKVARTTRCGNCLEYVHNKRVCKNERKQYVPPPPKKTGRPRKHLIPHVSTSPGQPNVPSQPSCSNTVRRSPKKHNTLRMSPRKHQQQAGSKRFRRNSIDVTRKKWYTRRGGGRTDSATIGTQESAVQQVPVVDEGKNVMGDNVGQSAIQQVPVVEESVVQEEGVVQEVPVSHIQDSHIMQEGESSQASVMEGSDTFGQVGSSIGRKLKSINDEIKQGIDAILEGVNFTNKTKSSPLNGDNEVEDNQFIEGKEDDILPEKIQLGPEEISSMLEAGYSMAEIEATPGVQVELDDSLPVELDVNDFIDGHHSDDDVGLDGGAEGAGDKAAGDSGLDVGIDHGAGCEATGDGDEEGPGGGDVDDDDEEGHGGGDVDDGEENQGDDEGHQVVPMVRRRTRKTSDRITKIKLRKGVYDKDGGGSSSVKPINLE</sequence>
<name>A0A9R1W230_LACSA</name>
<feature type="region of interest" description="Disordered" evidence="5">
    <location>
        <begin position="457"/>
        <end position="487"/>
    </location>
</feature>
<keyword evidence="1" id="KW-0479">Metal-binding</keyword>
<feature type="region of interest" description="Disordered" evidence="5">
    <location>
        <begin position="894"/>
        <end position="913"/>
    </location>
</feature>
<evidence type="ECO:0000313" key="7">
    <source>
        <dbReference type="EMBL" id="KAJ0214815.1"/>
    </source>
</evidence>
<organism evidence="7 8">
    <name type="scientific">Lactuca sativa</name>
    <name type="common">Garden lettuce</name>
    <dbReference type="NCBI Taxonomy" id="4236"/>
    <lineage>
        <taxon>Eukaryota</taxon>
        <taxon>Viridiplantae</taxon>
        <taxon>Streptophyta</taxon>
        <taxon>Embryophyta</taxon>
        <taxon>Tracheophyta</taxon>
        <taxon>Spermatophyta</taxon>
        <taxon>Magnoliopsida</taxon>
        <taxon>eudicotyledons</taxon>
        <taxon>Gunneridae</taxon>
        <taxon>Pentapetalae</taxon>
        <taxon>asterids</taxon>
        <taxon>campanulids</taxon>
        <taxon>Asterales</taxon>
        <taxon>Asteraceae</taxon>
        <taxon>Cichorioideae</taxon>
        <taxon>Cichorieae</taxon>
        <taxon>Lactucinae</taxon>
        <taxon>Lactuca</taxon>
    </lineage>
</organism>
<dbReference type="PROSITE" id="PS50966">
    <property type="entry name" value="ZF_SWIM"/>
    <property type="match status" value="1"/>
</dbReference>
<evidence type="ECO:0000256" key="5">
    <source>
        <dbReference type="SAM" id="MobiDB-lite"/>
    </source>
</evidence>
<evidence type="ECO:0000256" key="1">
    <source>
        <dbReference type="ARBA" id="ARBA00022723"/>
    </source>
</evidence>
<dbReference type="SMART" id="SM00575">
    <property type="entry name" value="ZnF_PMZ"/>
    <property type="match status" value="1"/>
</dbReference>
<evidence type="ECO:0000256" key="4">
    <source>
        <dbReference type="PROSITE-ProRule" id="PRU00325"/>
    </source>
</evidence>
<proteinExistence type="predicted"/>
<accession>A0A9R1W230</accession>
<dbReference type="EMBL" id="NBSK02000004">
    <property type="protein sequence ID" value="KAJ0214815.1"/>
    <property type="molecule type" value="Genomic_DNA"/>
</dbReference>
<dbReference type="Pfam" id="PF10551">
    <property type="entry name" value="MULE"/>
    <property type="match status" value="1"/>
</dbReference>
<dbReference type="AlphaFoldDB" id="A0A9R1W230"/>
<dbReference type="GO" id="GO:0008270">
    <property type="term" value="F:zinc ion binding"/>
    <property type="evidence" value="ECO:0007669"/>
    <property type="project" value="UniProtKB-KW"/>
</dbReference>
<feature type="compositionally biased region" description="Polar residues" evidence="5">
    <location>
        <begin position="534"/>
        <end position="554"/>
    </location>
</feature>
<feature type="compositionally biased region" description="Acidic residues" evidence="5">
    <location>
        <begin position="832"/>
        <end position="866"/>
    </location>
</feature>
<reference evidence="7 8" key="1">
    <citation type="journal article" date="2017" name="Nat. Commun.">
        <title>Genome assembly with in vitro proximity ligation data and whole-genome triplication in lettuce.</title>
        <authorList>
            <person name="Reyes-Chin-Wo S."/>
            <person name="Wang Z."/>
            <person name="Yang X."/>
            <person name="Kozik A."/>
            <person name="Arikit S."/>
            <person name="Song C."/>
            <person name="Xia L."/>
            <person name="Froenicke L."/>
            <person name="Lavelle D.O."/>
            <person name="Truco M.J."/>
            <person name="Xia R."/>
            <person name="Zhu S."/>
            <person name="Xu C."/>
            <person name="Xu H."/>
            <person name="Xu X."/>
            <person name="Cox K."/>
            <person name="Korf I."/>
            <person name="Meyers B.C."/>
            <person name="Michelmore R.W."/>
        </authorList>
    </citation>
    <scope>NUCLEOTIDE SEQUENCE [LARGE SCALE GENOMIC DNA]</scope>
    <source>
        <strain evidence="8">cv. Salinas</strain>
        <tissue evidence="7">Seedlings</tissue>
    </source>
</reference>
<dbReference type="Pfam" id="PF04434">
    <property type="entry name" value="SWIM"/>
    <property type="match status" value="1"/>
</dbReference>
<dbReference type="InterPro" id="IPR018289">
    <property type="entry name" value="MULE_transposase_dom"/>
</dbReference>
<dbReference type="InterPro" id="IPR006564">
    <property type="entry name" value="Znf_PMZ"/>
</dbReference>
<dbReference type="PANTHER" id="PTHR31973:SF187">
    <property type="entry name" value="MUTATOR TRANSPOSASE MUDRA PROTEIN"/>
    <property type="match status" value="1"/>
</dbReference>
<feature type="compositionally biased region" description="Basic residues" evidence="5">
    <location>
        <begin position="522"/>
        <end position="531"/>
    </location>
</feature>
<feature type="compositionally biased region" description="Basic residues" evidence="5">
    <location>
        <begin position="555"/>
        <end position="580"/>
    </location>
</feature>
<dbReference type="InterPro" id="IPR007527">
    <property type="entry name" value="Znf_SWIM"/>
</dbReference>
<gene>
    <name evidence="7" type="ORF">LSAT_V11C400201900</name>
</gene>
<feature type="region of interest" description="Disordered" evidence="5">
    <location>
        <begin position="788"/>
        <end position="887"/>
    </location>
</feature>
<dbReference type="PANTHER" id="PTHR31973">
    <property type="entry name" value="POLYPROTEIN, PUTATIVE-RELATED"/>
    <property type="match status" value="1"/>
</dbReference>
<evidence type="ECO:0000256" key="3">
    <source>
        <dbReference type="ARBA" id="ARBA00022833"/>
    </source>
</evidence>
<comment type="caution">
    <text evidence="7">The sequence shown here is derived from an EMBL/GenBank/DDBJ whole genome shotgun (WGS) entry which is preliminary data.</text>
</comment>
<keyword evidence="8" id="KW-1185">Reference proteome</keyword>